<dbReference type="EMBL" id="BGPR01001004">
    <property type="protein sequence ID" value="GBM42760.1"/>
    <property type="molecule type" value="Genomic_DNA"/>
</dbReference>
<evidence type="ECO:0000313" key="2">
    <source>
        <dbReference type="Proteomes" id="UP000499080"/>
    </source>
</evidence>
<dbReference type="AlphaFoldDB" id="A0A4Y2FMR0"/>
<dbReference type="Proteomes" id="UP000499080">
    <property type="component" value="Unassembled WGS sequence"/>
</dbReference>
<name>A0A4Y2FMR0_ARAVE</name>
<evidence type="ECO:0000313" key="1">
    <source>
        <dbReference type="EMBL" id="GBM42760.1"/>
    </source>
</evidence>
<comment type="caution">
    <text evidence="1">The sequence shown here is derived from an EMBL/GenBank/DDBJ whole genome shotgun (WGS) entry which is preliminary data.</text>
</comment>
<reference evidence="1 2" key="1">
    <citation type="journal article" date="2019" name="Sci. Rep.">
        <title>Orb-weaving spider Araneus ventricosus genome elucidates the spidroin gene catalogue.</title>
        <authorList>
            <person name="Kono N."/>
            <person name="Nakamura H."/>
            <person name="Ohtoshi R."/>
            <person name="Moran D.A.P."/>
            <person name="Shinohara A."/>
            <person name="Yoshida Y."/>
            <person name="Fujiwara M."/>
            <person name="Mori M."/>
            <person name="Tomita M."/>
            <person name="Arakawa K."/>
        </authorList>
    </citation>
    <scope>NUCLEOTIDE SEQUENCE [LARGE SCALE GENOMIC DNA]</scope>
</reference>
<keyword evidence="2" id="KW-1185">Reference proteome</keyword>
<organism evidence="1 2">
    <name type="scientific">Araneus ventricosus</name>
    <name type="common">Orbweaver spider</name>
    <name type="synonym">Epeira ventricosa</name>
    <dbReference type="NCBI Taxonomy" id="182803"/>
    <lineage>
        <taxon>Eukaryota</taxon>
        <taxon>Metazoa</taxon>
        <taxon>Ecdysozoa</taxon>
        <taxon>Arthropoda</taxon>
        <taxon>Chelicerata</taxon>
        <taxon>Arachnida</taxon>
        <taxon>Araneae</taxon>
        <taxon>Araneomorphae</taxon>
        <taxon>Entelegynae</taxon>
        <taxon>Araneoidea</taxon>
        <taxon>Araneidae</taxon>
        <taxon>Araneus</taxon>
    </lineage>
</organism>
<gene>
    <name evidence="1" type="ORF">AVEN_81585_1</name>
</gene>
<proteinExistence type="predicted"/>
<protein>
    <submittedName>
        <fullName evidence="1">Uncharacterized protein</fullName>
    </submittedName>
</protein>
<accession>A0A4Y2FMR0</accession>
<sequence length="91" mass="10069">MSILHSSLYPYCYFRLSGHSAISYVPLNEGVVPYIGNTPTAGHHEYVHEKPREKLSGLSSLVRSIMAWACPMPVIVHTSYGRCRAVAGEGY</sequence>